<evidence type="ECO:0000256" key="11">
    <source>
        <dbReference type="ARBA" id="ARBA00023014"/>
    </source>
</evidence>
<dbReference type="AlphaFoldDB" id="A0A0K1PNA3"/>
<evidence type="ECO:0000256" key="7">
    <source>
        <dbReference type="ARBA" id="ARBA00022679"/>
    </source>
</evidence>
<dbReference type="Pfam" id="PF04055">
    <property type="entry name" value="Radical_SAM"/>
    <property type="match status" value="1"/>
</dbReference>
<reference evidence="15 16" key="1">
    <citation type="submission" date="2015-08" db="EMBL/GenBank/DDBJ databases">
        <authorList>
            <person name="Babu N.S."/>
            <person name="Beckwith C.J."/>
            <person name="Beseler K.G."/>
            <person name="Brison A."/>
            <person name="Carone J.V."/>
            <person name="Caskin T.P."/>
            <person name="Diamond M."/>
            <person name="Durham M.E."/>
            <person name="Foxe J.M."/>
            <person name="Go M."/>
            <person name="Henderson B.A."/>
            <person name="Jones I.B."/>
            <person name="McGettigan J.A."/>
            <person name="Micheletti S.J."/>
            <person name="Nasrallah M.E."/>
            <person name="Ortiz D."/>
            <person name="Piller C.R."/>
            <person name="Privatt S.R."/>
            <person name="Schneider S.L."/>
            <person name="Sharp S."/>
            <person name="Smith T.C."/>
            <person name="Stanton J.D."/>
            <person name="Ullery H.E."/>
            <person name="Wilson R.J."/>
            <person name="Serrano M.G."/>
            <person name="Buck G."/>
            <person name="Lee V."/>
            <person name="Wang Y."/>
            <person name="Carvalho R."/>
            <person name="Voegtly L."/>
            <person name="Shi R."/>
            <person name="Duckworth R."/>
            <person name="Johnson A."/>
            <person name="Loviza R."/>
            <person name="Walstead R."/>
            <person name="Shah Z."/>
            <person name="Kiflezghi M."/>
            <person name="Wade K."/>
            <person name="Ball S.L."/>
            <person name="Bradley K.W."/>
            <person name="Asai D.J."/>
            <person name="Bowman C.A."/>
            <person name="Russell D.A."/>
            <person name="Pope W.H."/>
            <person name="Jacobs-Sera D."/>
            <person name="Hendrix R.W."/>
            <person name="Hatfull G.F."/>
        </authorList>
    </citation>
    <scope>NUCLEOTIDE SEQUENCE [LARGE SCALE GENOMIC DNA]</scope>
    <source>
        <strain evidence="15 16">DSM 27648</strain>
    </source>
</reference>
<feature type="domain" description="Radical SAM core" evidence="14">
    <location>
        <begin position="117"/>
        <end position="353"/>
    </location>
</feature>
<dbReference type="GO" id="GO:0008173">
    <property type="term" value="F:RNA methyltransferase activity"/>
    <property type="evidence" value="ECO:0007669"/>
    <property type="project" value="InterPro"/>
</dbReference>
<protein>
    <submittedName>
        <fullName evidence="15">Ribosomal RNA large subunit methyltransferase N</fullName>
    </submittedName>
</protein>
<feature type="compositionally biased region" description="Basic residues" evidence="13">
    <location>
        <begin position="1"/>
        <end position="15"/>
    </location>
</feature>
<dbReference type="RefSeq" id="WP_146646535.1">
    <property type="nucleotide sequence ID" value="NZ_CP012333.1"/>
</dbReference>
<dbReference type="Proteomes" id="UP000064967">
    <property type="component" value="Chromosome"/>
</dbReference>
<dbReference type="InterPro" id="IPR004383">
    <property type="entry name" value="rRNA_lsu_MTrfase_RlmN/Cfr"/>
</dbReference>
<organism evidence="15 16">
    <name type="scientific">Labilithrix luteola</name>
    <dbReference type="NCBI Taxonomy" id="1391654"/>
    <lineage>
        <taxon>Bacteria</taxon>
        <taxon>Pseudomonadati</taxon>
        <taxon>Myxococcota</taxon>
        <taxon>Polyangia</taxon>
        <taxon>Polyangiales</taxon>
        <taxon>Labilitrichaceae</taxon>
        <taxon>Labilithrix</taxon>
    </lineage>
</organism>
<dbReference type="PATRIC" id="fig|1391654.3.peg.1701"/>
<dbReference type="OrthoDB" id="9793973at2"/>
<accession>A0A0K1PNA3</accession>
<dbReference type="SUPFAM" id="SSF102114">
    <property type="entry name" value="Radical SAM enzymes"/>
    <property type="match status" value="1"/>
</dbReference>
<dbReference type="InterPro" id="IPR013785">
    <property type="entry name" value="Aldolase_TIM"/>
</dbReference>
<dbReference type="GO" id="GO:0070475">
    <property type="term" value="P:rRNA base methylation"/>
    <property type="evidence" value="ECO:0007669"/>
    <property type="project" value="TreeGrafter"/>
</dbReference>
<dbReference type="InterPro" id="IPR058240">
    <property type="entry name" value="rSAM_sf"/>
</dbReference>
<dbReference type="STRING" id="1391654.AKJ09_01684"/>
<dbReference type="PANTHER" id="PTHR30544">
    <property type="entry name" value="23S RRNA METHYLTRANSFERASE"/>
    <property type="match status" value="1"/>
</dbReference>
<evidence type="ECO:0000256" key="13">
    <source>
        <dbReference type="SAM" id="MobiDB-lite"/>
    </source>
</evidence>
<evidence type="ECO:0000313" key="16">
    <source>
        <dbReference type="Proteomes" id="UP000064967"/>
    </source>
</evidence>
<evidence type="ECO:0000256" key="4">
    <source>
        <dbReference type="ARBA" id="ARBA00022485"/>
    </source>
</evidence>
<dbReference type="GO" id="GO:0005737">
    <property type="term" value="C:cytoplasm"/>
    <property type="evidence" value="ECO:0007669"/>
    <property type="project" value="UniProtKB-SubCell"/>
</dbReference>
<proteinExistence type="inferred from homology"/>
<keyword evidence="10" id="KW-0408">Iron</keyword>
<gene>
    <name evidence="15" type="ORF">AKJ09_01684</name>
</gene>
<evidence type="ECO:0000256" key="12">
    <source>
        <dbReference type="ARBA" id="ARBA00023157"/>
    </source>
</evidence>
<sequence length="376" mass="41187">MGPHARSKATRRRSPLVHELPHPPPGTILREIHEYLGSIGAPHYRYRQLVLSLQQRGTAFANSQELPDSLRQALTARFGPSVAPLVPVAVEEAEQVEKVLFETRSGARVETVLSRYRAGWSSVCVSSQAGCGLACTFCATGAIGLVQNLTADEICAQVVHPRWQQVIPAFADSIAFMGMGEALANPHTFTAIDLLTTPGYGGFSPRRITVSTVGFAPNLRRLAKEHPQVTITLSVHSPFAEQRAELIPLQRRFPLSENLEVLDEHVVATRRKVYLAYLLIANVNDSAEHLEGLTELVKSRTRPELFHVSVIRYNAASGADASYRAPTSHQVSEFVAQLNARGVHATRRQQFGSSISAACGQLHARSLLRDRASRLA</sequence>
<evidence type="ECO:0000313" key="15">
    <source>
        <dbReference type="EMBL" id="AKU95020.1"/>
    </source>
</evidence>
<dbReference type="GO" id="GO:0051539">
    <property type="term" value="F:4 iron, 4 sulfur cluster binding"/>
    <property type="evidence" value="ECO:0007669"/>
    <property type="project" value="UniProtKB-KW"/>
</dbReference>
<dbReference type="Gene3D" id="3.20.20.70">
    <property type="entry name" value="Aldolase class I"/>
    <property type="match status" value="1"/>
</dbReference>
<dbReference type="PANTHER" id="PTHR30544:SF5">
    <property type="entry name" value="RADICAL SAM CORE DOMAIN-CONTAINING PROTEIN"/>
    <property type="match status" value="1"/>
</dbReference>
<keyword evidence="4" id="KW-0004">4Fe-4S</keyword>
<feature type="region of interest" description="Disordered" evidence="13">
    <location>
        <begin position="1"/>
        <end position="24"/>
    </location>
</feature>
<dbReference type="EMBL" id="CP012333">
    <property type="protein sequence ID" value="AKU95020.1"/>
    <property type="molecule type" value="Genomic_DNA"/>
</dbReference>
<dbReference type="InterPro" id="IPR007197">
    <property type="entry name" value="rSAM"/>
</dbReference>
<keyword evidence="8" id="KW-0949">S-adenosyl-L-methionine</keyword>
<evidence type="ECO:0000256" key="10">
    <source>
        <dbReference type="ARBA" id="ARBA00023004"/>
    </source>
</evidence>
<evidence type="ECO:0000256" key="2">
    <source>
        <dbReference type="ARBA" id="ARBA00004496"/>
    </source>
</evidence>
<keyword evidence="6 15" id="KW-0489">Methyltransferase</keyword>
<comment type="subcellular location">
    <subcellularLocation>
        <location evidence="2">Cytoplasm</location>
    </subcellularLocation>
</comment>
<keyword evidence="16" id="KW-1185">Reference proteome</keyword>
<evidence type="ECO:0000259" key="14">
    <source>
        <dbReference type="PROSITE" id="PS51918"/>
    </source>
</evidence>
<evidence type="ECO:0000256" key="3">
    <source>
        <dbReference type="ARBA" id="ARBA00007544"/>
    </source>
</evidence>
<evidence type="ECO:0000256" key="6">
    <source>
        <dbReference type="ARBA" id="ARBA00022603"/>
    </source>
</evidence>
<evidence type="ECO:0000256" key="9">
    <source>
        <dbReference type="ARBA" id="ARBA00022723"/>
    </source>
</evidence>
<dbReference type="GO" id="GO:0030488">
    <property type="term" value="P:tRNA methylation"/>
    <property type="evidence" value="ECO:0007669"/>
    <property type="project" value="TreeGrafter"/>
</dbReference>
<dbReference type="SFLD" id="SFLDS00029">
    <property type="entry name" value="Radical_SAM"/>
    <property type="match status" value="1"/>
</dbReference>
<name>A0A0K1PNA3_9BACT</name>
<evidence type="ECO:0000256" key="8">
    <source>
        <dbReference type="ARBA" id="ARBA00022691"/>
    </source>
</evidence>
<dbReference type="SFLD" id="SFLDG01062">
    <property type="entry name" value="methyltransferase_(Class_A)"/>
    <property type="match status" value="1"/>
</dbReference>
<keyword evidence="9" id="KW-0479">Metal-binding</keyword>
<dbReference type="SFLD" id="SFLDF00275">
    <property type="entry name" value="adenosine_C2_methyltransferase"/>
    <property type="match status" value="1"/>
</dbReference>
<comment type="similarity">
    <text evidence="3">Belongs to the radical SAM superfamily. RlmN family.</text>
</comment>
<dbReference type="GO" id="GO:0046872">
    <property type="term" value="F:metal ion binding"/>
    <property type="evidence" value="ECO:0007669"/>
    <property type="project" value="UniProtKB-KW"/>
</dbReference>
<dbReference type="CDD" id="cd01335">
    <property type="entry name" value="Radical_SAM"/>
    <property type="match status" value="1"/>
</dbReference>
<keyword evidence="7 15" id="KW-0808">Transferase</keyword>
<dbReference type="PIRSF" id="PIRSF006004">
    <property type="entry name" value="CHP00048"/>
    <property type="match status" value="1"/>
</dbReference>
<dbReference type="InterPro" id="IPR040072">
    <property type="entry name" value="Methyltransferase_A"/>
</dbReference>
<keyword evidence="12" id="KW-1015">Disulfide bond</keyword>
<keyword evidence="5" id="KW-0963">Cytoplasm</keyword>
<dbReference type="KEGG" id="llu:AKJ09_01684"/>
<evidence type="ECO:0000256" key="1">
    <source>
        <dbReference type="ARBA" id="ARBA00001966"/>
    </source>
</evidence>
<comment type="cofactor">
    <cofactor evidence="1">
        <name>[4Fe-4S] cluster</name>
        <dbReference type="ChEBI" id="CHEBI:49883"/>
    </cofactor>
</comment>
<evidence type="ECO:0000256" key="5">
    <source>
        <dbReference type="ARBA" id="ARBA00022490"/>
    </source>
</evidence>
<keyword evidence="11" id="KW-0411">Iron-sulfur</keyword>
<dbReference type="PROSITE" id="PS51918">
    <property type="entry name" value="RADICAL_SAM"/>
    <property type="match status" value="1"/>
</dbReference>